<dbReference type="Proteomes" id="UP000095380">
    <property type="component" value="Unassembled WGS sequence"/>
</dbReference>
<dbReference type="EMBL" id="CYXO01000013">
    <property type="protein sequence ID" value="CUN15377.1"/>
    <property type="molecule type" value="Genomic_DNA"/>
</dbReference>
<organism evidence="1 10">
    <name type="scientific">Dorea longicatena</name>
    <dbReference type="NCBI Taxonomy" id="88431"/>
    <lineage>
        <taxon>Bacteria</taxon>
        <taxon>Bacillati</taxon>
        <taxon>Bacillota</taxon>
        <taxon>Clostridia</taxon>
        <taxon>Lachnospirales</taxon>
        <taxon>Lachnospiraceae</taxon>
        <taxon>Dorea</taxon>
    </lineage>
</organism>
<dbReference type="RefSeq" id="WP_006428994.1">
    <property type="nucleotide sequence ID" value="NZ_CABIWY010000001.1"/>
</dbReference>
<reference evidence="11 12" key="2">
    <citation type="journal article" date="2019" name="Nat. Med.">
        <title>A library of human gut bacterial isolates paired with longitudinal multiomics data enables mechanistic microbiome research.</title>
        <authorList>
            <person name="Poyet M."/>
            <person name="Groussin M."/>
            <person name="Gibbons S.M."/>
            <person name="Avila-Pacheco J."/>
            <person name="Jiang X."/>
            <person name="Kearney S.M."/>
            <person name="Perrotta A.R."/>
            <person name="Berdy B."/>
            <person name="Zhao S."/>
            <person name="Lieberman T.D."/>
            <person name="Swanson P.K."/>
            <person name="Smith M."/>
            <person name="Roesemann S."/>
            <person name="Alexander J.E."/>
            <person name="Rich S.A."/>
            <person name="Livny J."/>
            <person name="Vlamakis H."/>
            <person name="Clish C."/>
            <person name="Bullock K."/>
            <person name="Deik A."/>
            <person name="Scott J."/>
            <person name="Pierce K.A."/>
            <person name="Xavier R.J."/>
            <person name="Alm E.J."/>
        </authorList>
    </citation>
    <scope>NUCLEOTIDE SEQUENCE [LARGE SCALE GENOMIC DNA]</scope>
    <source>
        <strain evidence="4 12">BIOML-A1</strain>
        <strain evidence="6 13">BIOML-A6</strain>
        <strain evidence="5 11">BIOML-A7</strain>
    </source>
</reference>
<protein>
    <submittedName>
        <fullName evidence="1">Uncharacterized protein</fullName>
    </submittedName>
</protein>
<evidence type="ECO:0000313" key="13">
    <source>
        <dbReference type="Proteomes" id="UP000472916"/>
    </source>
</evidence>
<evidence type="ECO:0000313" key="3">
    <source>
        <dbReference type="EMBL" id="CUO33657.1"/>
    </source>
</evidence>
<dbReference type="EMBL" id="JAAIOD010000009">
    <property type="protein sequence ID" value="NSE58172.1"/>
    <property type="molecule type" value="Genomic_DNA"/>
</dbReference>
<evidence type="ECO:0000313" key="4">
    <source>
        <dbReference type="EMBL" id="MZK10999.1"/>
    </source>
</evidence>
<dbReference type="Proteomes" id="UP000095439">
    <property type="component" value="Unassembled WGS sequence"/>
</dbReference>
<reference evidence="7" key="4">
    <citation type="submission" date="2020-02" db="EMBL/GenBank/DDBJ databases">
        <authorList>
            <person name="Littmann E."/>
            <person name="Sorbara M."/>
        </authorList>
    </citation>
    <scope>NUCLEOTIDE SEQUENCE</scope>
    <source>
        <strain evidence="7">MSK.10.16</strain>
    </source>
</reference>
<dbReference type="AlphaFoldDB" id="A0A173UMH0"/>
<evidence type="ECO:0000313" key="6">
    <source>
        <dbReference type="EMBL" id="MZK41774.1"/>
    </source>
</evidence>
<reference evidence="7" key="3">
    <citation type="journal article" date="2020" name="Cell Host Microbe">
        <title>Functional and Genomic Variation between Human-Derived Isolates of Lachnospiraceae Reveals Inter- and Intra-Species Diversity.</title>
        <authorList>
            <person name="Sorbara M.T."/>
            <person name="Littmann E.R."/>
            <person name="Fontana E."/>
            <person name="Moody T.U."/>
            <person name="Kohout C.E."/>
            <person name="Gjonbalaj M."/>
            <person name="Eaton V."/>
            <person name="Seok R."/>
            <person name="Leiner I.M."/>
            <person name="Pamer E.G."/>
        </authorList>
    </citation>
    <scope>NUCLEOTIDE SEQUENCE</scope>
    <source>
        <strain evidence="7">MSK.10.16</strain>
    </source>
</reference>
<evidence type="ECO:0000313" key="9">
    <source>
        <dbReference type="Proteomes" id="UP000095439"/>
    </source>
</evidence>
<dbReference type="OrthoDB" id="2056739at2"/>
<dbReference type="Proteomes" id="UP000095597">
    <property type="component" value="Unassembled WGS sequence"/>
</dbReference>
<sequence length="174" mass="20499">MKEKIIQGGIVNGEKMLVCPTWEDEFQKAIHKTGGCFRISMDYSAVDVSWWKELEKIAGKYGYTLDSESLEIIQEYVQKYKKYENHFWEYGKKIITFEQFSRMLSKKAGIQPKEAKEYVVANLQNLEHKEILEALLFSLQLIKSEKGLEGTQWTKPTCDFIKKEFEKMIVNEEY</sequence>
<evidence type="ECO:0000313" key="12">
    <source>
        <dbReference type="Proteomes" id="UP000449249"/>
    </source>
</evidence>
<evidence type="ECO:0000313" key="2">
    <source>
        <dbReference type="EMBL" id="CUN33981.1"/>
    </source>
</evidence>
<dbReference type="EMBL" id="CYYM01000011">
    <property type="protein sequence ID" value="CUO33657.1"/>
    <property type="molecule type" value="Genomic_DNA"/>
</dbReference>
<evidence type="ECO:0000313" key="5">
    <source>
        <dbReference type="EMBL" id="MZK18847.1"/>
    </source>
</evidence>
<evidence type="ECO:0000313" key="11">
    <source>
        <dbReference type="Proteomes" id="UP000446719"/>
    </source>
</evidence>
<evidence type="ECO:0000313" key="1">
    <source>
        <dbReference type="EMBL" id="CUN15377.1"/>
    </source>
</evidence>
<evidence type="ECO:0000313" key="10">
    <source>
        <dbReference type="Proteomes" id="UP000095597"/>
    </source>
</evidence>
<dbReference type="Proteomes" id="UP000446719">
    <property type="component" value="Unassembled WGS sequence"/>
</dbReference>
<dbReference type="EMBL" id="WWSH01000009">
    <property type="protein sequence ID" value="MZK10999.1"/>
    <property type="molecule type" value="Genomic_DNA"/>
</dbReference>
<dbReference type="eggNOG" id="ENOG5032JY9">
    <property type="taxonomic scope" value="Bacteria"/>
</dbReference>
<dbReference type="EMBL" id="WWSB01000017">
    <property type="protein sequence ID" value="MZK18847.1"/>
    <property type="molecule type" value="Genomic_DNA"/>
</dbReference>
<evidence type="ECO:0000313" key="7">
    <source>
        <dbReference type="EMBL" id="NSE58172.1"/>
    </source>
</evidence>
<accession>A0A173UMH0</accession>
<gene>
    <name evidence="3" type="ORF">ERS852408_01949</name>
    <name evidence="2" type="ORF">ERS852423_00006</name>
    <name evidence="1" type="ORF">ERS852573_02178</name>
    <name evidence="7" type="ORF">G4332_08590</name>
    <name evidence="6" type="ORF">GT528_08640</name>
    <name evidence="5" type="ORF">GT565_12150</name>
    <name evidence="4" type="ORF">GT576_11770</name>
</gene>
<dbReference type="EMBL" id="WWSC01000009">
    <property type="protein sequence ID" value="MZK41774.1"/>
    <property type="molecule type" value="Genomic_DNA"/>
</dbReference>
<dbReference type="Proteomes" id="UP000472916">
    <property type="component" value="Unassembled WGS sequence"/>
</dbReference>
<proteinExistence type="predicted"/>
<dbReference type="Proteomes" id="UP000724058">
    <property type="component" value="Unassembled WGS sequence"/>
</dbReference>
<name>A0A173UMH0_9FIRM</name>
<reference evidence="8 9" key="1">
    <citation type="submission" date="2015-09" db="EMBL/GenBank/DDBJ databases">
        <authorList>
            <consortium name="Pathogen Informatics"/>
        </authorList>
    </citation>
    <scope>NUCLEOTIDE SEQUENCE [LARGE SCALE GENOMIC DNA]</scope>
    <source>
        <strain evidence="3 8">2789STDY5608851</strain>
        <strain evidence="2 9">2789STDY5608866</strain>
        <strain evidence="1 10">2789STDY5834961</strain>
    </source>
</reference>
<dbReference type="EMBL" id="CYYY01000001">
    <property type="protein sequence ID" value="CUN33981.1"/>
    <property type="molecule type" value="Genomic_DNA"/>
</dbReference>
<dbReference type="Proteomes" id="UP000449249">
    <property type="component" value="Unassembled WGS sequence"/>
</dbReference>
<dbReference type="GeneID" id="93137291"/>
<evidence type="ECO:0000313" key="8">
    <source>
        <dbReference type="Proteomes" id="UP000095380"/>
    </source>
</evidence>